<gene>
    <name evidence="1" type="ORF">AG0111_0g12079</name>
</gene>
<evidence type="ECO:0000313" key="2">
    <source>
        <dbReference type="Proteomes" id="UP000293547"/>
    </source>
</evidence>
<keyword evidence="2" id="KW-1185">Reference proteome</keyword>
<name>A0ACB6F5A1_9PLEO</name>
<reference evidence="1 2" key="1">
    <citation type="journal article" date="2019" name="bioRxiv">
        <title>Genomics, evolutionary history and diagnostics of the Alternaria alternata species group including apple and Asian pear pathotypes.</title>
        <authorList>
            <person name="Armitage A.D."/>
            <person name="Cockerton H.M."/>
            <person name="Sreenivasaprasad S."/>
            <person name="Woodhall J.W."/>
            <person name="Lane C.R."/>
            <person name="Harrison R.J."/>
            <person name="Clarkson J.P."/>
        </authorList>
    </citation>
    <scope>NUCLEOTIDE SEQUENCE [LARGE SCALE GENOMIC DNA]</scope>
    <source>
        <strain evidence="1 2">FERA 650</strain>
    </source>
</reference>
<evidence type="ECO:0000313" key="1">
    <source>
        <dbReference type="EMBL" id="KAB2099604.1"/>
    </source>
</evidence>
<accession>A0ACB6F5A1</accession>
<dbReference type="Proteomes" id="UP000293547">
    <property type="component" value="Unassembled WGS sequence"/>
</dbReference>
<sequence length="175" mass="19473">MSGPWSTSTQQVENPLDSTLSGYLSFDPLDHLDPVEPVLYITPDALSMPSDTTFDWSSGIDPTLLLLSEPDDFVLEPPPGNDSTSGKPAVDEQSLREAILQLGHSMEARLAQIEDRIGVMDQRLTKVEEAKETQDIEIQQRKEQIRAESKKLIDDLREYRNLANLTAGRLVGPVK</sequence>
<proteinExistence type="predicted"/>
<organism evidence="1 2">
    <name type="scientific">Alternaria gaisen</name>
    <dbReference type="NCBI Taxonomy" id="167740"/>
    <lineage>
        <taxon>Eukaryota</taxon>
        <taxon>Fungi</taxon>
        <taxon>Dikarya</taxon>
        <taxon>Ascomycota</taxon>
        <taxon>Pezizomycotina</taxon>
        <taxon>Dothideomycetes</taxon>
        <taxon>Pleosporomycetidae</taxon>
        <taxon>Pleosporales</taxon>
        <taxon>Pleosporineae</taxon>
        <taxon>Pleosporaceae</taxon>
        <taxon>Alternaria</taxon>
        <taxon>Alternaria sect. Alternaria</taxon>
    </lineage>
</organism>
<dbReference type="EMBL" id="PDWZ02000016">
    <property type="protein sequence ID" value="KAB2099604.1"/>
    <property type="molecule type" value="Genomic_DNA"/>
</dbReference>
<comment type="caution">
    <text evidence="1">The sequence shown here is derived from an EMBL/GenBank/DDBJ whole genome shotgun (WGS) entry which is preliminary data.</text>
</comment>
<protein>
    <submittedName>
        <fullName evidence="1">Uncharacterized protein</fullName>
    </submittedName>
</protein>